<sequence length="408" mass="46687">MDMIDTTQDMGRGMLSLFKRFDHLIIGGYMQPQFQVAGSKGAKGYSGGDFAPRSNNRFMLRRGRVRFDYAHYNEKDQPTVHFAIQFDGTERGVNIRDLWGRVFENKWQLFMVTGGMFARPFGYEINLSSSDREAPERGRMSQILMRTERDLGAMLSFSPRVKNHPLRYLKIDVGAFNGQGMTGPNEYDSYKDIIAHVGLKPYPITSKLTLSGGLSILQGGLASPTKYIYKMGDGASGKQFLVDSAEDNIDSKSPREYRGTDMQWKLKTKWGNTELRGEYWFGNQTAYANTTETPGTLTNEPFYQRKFDGAFICFLQHIVNTSHQLVVKYDWYDPNTAVKGKQIGEPGRNLTPADIKYNTLGFGYVHYINQNLKLFLWYDRVTNESTSLNGYTDDLEDDVFTCRLQFRF</sequence>
<gene>
    <name evidence="1" type="ORF">EV199_4285</name>
</gene>
<proteinExistence type="predicted"/>
<dbReference type="EMBL" id="SGXA01000002">
    <property type="protein sequence ID" value="RZS72366.1"/>
    <property type="molecule type" value="Genomic_DNA"/>
</dbReference>
<protein>
    <recommendedName>
        <fullName evidence="3">Phosphate-selective porin OprO/OprP</fullName>
    </recommendedName>
</protein>
<evidence type="ECO:0000313" key="2">
    <source>
        <dbReference type="Proteomes" id="UP000293874"/>
    </source>
</evidence>
<evidence type="ECO:0000313" key="1">
    <source>
        <dbReference type="EMBL" id="RZS72366.1"/>
    </source>
</evidence>
<dbReference type="Gene3D" id="2.40.160.10">
    <property type="entry name" value="Porin"/>
    <property type="match status" value="1"/>
</dbReference>
<dbReference type="AlphaFoldDB" id="A0A4Q7MU09"/>
<name>A0A4Q7MU09_9BACT</name>
<keyword evidence="2" id="KW-1185">Reference proteome</keyword>
<dbReference type="Proteomes" id="UP000293874">
    <property type="component" value="Unassembled WGS sequence"/>
</dbReference>
<comment type="caution">
    <text evidence="1">The sequence shown here is derived from an EMBL/GenBank/DDBJ whole genome shotgun (WGS) entry which is preliminary data.</text>
</comment>
<dbReference type="OrthoDB" id="925187at2"/>
<organism evidence="1 2">
    <name type="scientific">Pseudobacter ginsenosidimutans</name>
    <dbReference type="NCBI Taxonomy" id="661488"/>
    <lineage>
        <taxon>Bacteria</taxon>
        <taxon>Pseudomonadati</taxon>
        <taxon>Bacteroidota</taxon>
        <taxon>Chitinophagia</taxon>
        <taxon>Chitinophagales</taxon>
        <taxon>Chitinophagaceae</taxon>
        <taxon>Pseudobacter</taxon>
    </lineage>
</organism>
<evidence type="ECO:0008006" key="3">
    <source>
        <dbReference type="Google" id="ProtNLM"/>
    </source>
</evidence>
<dbReference type="InterPro" id="IPR023614">
    <property type="entry name" value="Porin_dom_sf"/>
</dbReference>
<reference evidence="1 2" key="1">
    <citation type="submission" date="2019-02" db="EMBL/GenBank/DDBJ databases">
        <title>Genomic Encyclopedia of Type Strains, Phase IV (KMG-IV): sequencing the most valuable type-strain genomes for metagenomic binning, comparative biology and taxonomic classification.</title>
        <authorList>
            <person name="Goeker M."/>
        </authorList>
    </citation>
    <scope>NUCLEOTIDE SEQUENCE [LARGE SCALE GENOMIC DNA]</scope>
    <source>
        <strain evidence="1 2">DSM 18116</strain>
    </source>
</reference>
<accession>A0A4Q7MU09</accession>